<dbReference type="InterPro" id="IPR036388">
    <property type="entry name" value="WH-like_DNA-bd_sf"/>
</dbReference>
<protein>
    <submittedName>
        <fullName evidence="8">LysR family transcriptional regulator</fullName>
    </submittedName>
</protein>
<dbReference type="InterPro" id="IPR000847">
    <property type="entry name" value="LysR_HTH_N"/>
</dbReference>
<evidence type="ECO:0000256" key="3">
    <source>
        <dbReference type="ARBA" id="ARBA00023015"/>
    </source>
</evidence>
<feature type="compositionally biased region" description="Basic residues" evidence="6">
    <location>
        <begin position="317"/>
        <end position="338"/>
    </location>
</feature>
<dbReference type="AlphaFoldDB" id="A0A560KWX0"/>
<evidence type="ECO:0000256" key="2">
    <source>
        <dbReference type="ARBA" id="ARBA00009437"/>
    </source>
</evidence>
<dbReference type="RefSeq" id="WP_246667793.1">
    <property type="nucleotide sequence ID" value="NZ_VITY01000020.1"/>
</dbReference>
<proteinExistence type="inferred from homology"/>
<dbReference type="SUPFAM" id="SSF53850">
    <property type="entry name" value="Periplasmic binding protein-like II"/>
    <property type="match status" value="1"/>
</dbReference>
<feature type="region of interest" description="Disordered" evidence="6">
    <location>
        <begin position="314"/>
        <end position="338"/>
    </location>
</feature>
<comment type="caution">
    <text evidence="8">The sequence shown here is derived from an EMBL/GenBank/DDBJ whole genome shotgun (WGS) entry which is preliminary data.</text>
</comment>
<keyword evidence="5" id="KW-0804">Transcription</keyword>
<evidence type="ECO:0000313" key="9">
    <source>
        <dbReference type="Proteomes" id="UP000321304"/>
    </source>
</evidence>
<accession>A0A560KWX0</accession>
<evidence type="ECO:0000256" key="5">
    <source>
        <dbReference type="ARBA" id="ARBA00023163"/>
    </source>
</evidence>
<dbReference type="InterPro" id="IPR005119">
    <property type="entry name" value="LysR_subst-bd"/>
</dbReference>
<dbReference type="Gene3D" id="1.10.10.10">
    <property type="entry name" value="Winged helix-like DNA-binding domain superfamily/Winged helix DNA-binding domain"/>
    <property type="match status" value="1"/>
</dbReference>
<dbReference type="PROSITE" id="PS50931">
    <property type="entry name" value="HTH_LYSR"/>
    <property type="match status" value="1"/>
</dbReference>
<gene>
    <name evidence="8" type="ORF">FBZ93_12031</name>
</gene>
<dbReference type="EMBL" id="VITY01000020">
    <property type="protein sequence ID" value="TWB87733.1"/>
    <property type="molecule type" value="Genomic_DNA"/>
</dbReference>
<evidence type="ECO:0000256" key="1">
    <source>
        <dbReference type="ARBA" id="ARBA00003502"/>
    </source>
</evidence>
<comment type="function">
    <text evidence="1">NodD regulates the expression of the nodABCFE genes which encode other nodulation proteins. NodD is also a negative regulator of its own expression. Binds flavonoids as inducers.</text>
</comment>
<dbReference type="Pfam" id="PF03466">
    <property type="entry name" value="LysR_substrate"/>
    <property type="match status" value="1"/>
</dbReference>
<keyword evidence="4" id="KW-0238">DNA-binding</keyword>
<dbReference type="SUPFAM" id="SSF46785">
    <property type="entry name" value="Winged helix' DNA-binding domain"/>
    <property type="match status" value="1"/>
</dbReference>
<comment type="similarity">
    <text evidence="2">Belongs to the LysR transcriptional regulatory family.</text>
</comment>
<feature type="domain" description="HTH lysR-type" evidence="7">
    <location>
        <begin position="5"/>
        <end position="62"/>
    </location>
</feature>
<keyword evidence="3" id="KW-0805">Transcription regulation</keyword>
<reference evidence="8 9" key="1">
    <citation type="submission" date="2019-06" db="EMBL/GenBank/DDBJ databases">
        <title>Genomic Encyclopedia of Type Strains, Phase IV (KMG-V): Genome sequencing to study the core and pangenomes of soil and plant-associated prokaryotes.</title>
        <authorList>
            <person name="Whitman W."/>
        </authorList>
    </citation>
    <scope>NUCLEOTIDE SEQUENCE [LARGE SCALE GENOMIC DNA]</scope>
    <source>
        <strain evidence="8 9">BR 10355</strain>
    </source>
</reference>
<dbReference type="Proteomes" id="UP000321304">
    <property type="component" value="Unassembled WGS sequence"/>
</dbReference>
<keyword evidence="9" id="KW-1185">Reference proteome</keyword>
<evidence type="ECO:0000259" key="7">
    <source>
        <dbReference type="PROSITE" id="PS50931"/>
    </source>
</evidence>
<dbReference type="InterPro" id="IPR036390">
    <property type="entry name" value="WH_DNA-bd_sf"/>
</dbReference>
<dbReference type="PANTHER" id="PTHR30126:SF91">
    <property type="entry name" value="LYSR FAMILY TRANSCRIPTIONAL REGULATOR"/>
    <property type="match status" value="1"/>
</dbReference>
<dbReference type="Gene3D" id="3.40.190.290">
    <property type="match status" value="1"/>
</dbReference>
<dbReference type="FunFam" id="1.10.10.10:FF:000001">
    <property type="entry name" value="LysR family transcriptional regulator"/>
    <property type="match status" value="1"/>
</dbReference>
<name>A0A560KWX0_9BRAD</name>
<dbReference type="Pfam" id="PF00126">
    <property type="entry name" value="HTH_1"/>
    <property type="match status" value="1"/>
</dbReference>
<dbReference type="GO" id="GO:0000976">
    <property type="term" value="F:transcription cis-regulatory region binding"/>
    <property type="evidence" value="ECO:0007669"/>
    <property type="project" value="TreeGrafter"/>
</dbReference>
<evidence type="ECO:0000256" key="6">
    <source>
        <dbReference type="SAM" id="MobiDB-lite"/>
    </source>
</evidence>
<evidence type="ECO:0000256" key="4">
    <source>
        <dbReference type="ARBA" id="ARBA00023125"/>
    </source>
</evidence>
<dbReference type="GO" id="GO:0003700">
    <property type="term" value="F:DNA-binding transcription factor activity"/>
    <property type="evidence" value="ECO:0007669"/>
    <property type="project" value="InterPro"/>
</dbReference>
<evidence type="ECO:0000313" key="8">
    <source>
        <dbReference type="EMBL" id="TWB87733.1"/>
    </source>
</evidence>
<dbReference type="PANTHER" id="PTHR30126">
    <property type="entry name" value="HTH-TYPE TRANSCRIPTIONAL REGULATOR"/>
    <property type="match status" value="1"/>
</dbReference>
<sequence length="338" mass="37088">MMDALTLDQIRTFLAVVDAGSFSAAARRQNRATSAITYAIDKMEEQLGVQLFNRTGYRPRLTEEGQALLPRTRRVVDEIDGLRIAARGIASGLEPEVSIAIDTMFPMSLLSAPLREFQARFPGVQLRIIVETLGSSARLVAEGHCAIGLVTEFAASGLDLASLPFLEIALVLVVSPDHPLAKIADNIDIEILKQYVQLVLADRSRVTGSRDYGVYTGQTCRLSDLGAKHEMLRAGLGFGTLPVHLARDDLLAGRLVPLRLTTNLSGPARFPIVLARRNDYPLGPAGQWLVGRLSSNDFTSESLKQRLIQLPDGVRNKNSKRNRKRKAVRRTSGRKSSH</sequence>
<organism evidence="8 9">
    <name type="scientific">Bradyrhizobium macuxiense</name>
    <dbReference type="NCBI Taxonomy" id="1755647"/>
    <lineage>
        <taxon>Bacteria</taxon>
        <taxon>Pseudomonadati</taxon>
        <taxon>Pseudomonadota</taxon>
        <taxon>Alphaproteobacteria</taxon>
        <taxon>Hyphomicrobiales</taxon>
        <taxon>Nitrobacteraceae</taxon>
        <taxon>Bradyrhizobium</taxon>
    </lineage>
</organism>